<comment type="caution">
    <text evidence="13">The sequence shown here is derived from an EMBL/GenBank/DDBJ whole genome shotgun (WGS) entry which is preliminary data.</text>
</comment>
<feature type="transmembrane region" description="Helical" evidence="11">
    <location>
        <begin position="41"/>
        <end position="61"/>
    </location>
</feature>
<organism evidence="13 14">
    <name type="scientific">Nocardioides massiliensis</name>
    <dbReference type="NCBI Taxonomy" id="1325935"/>
    <lineage>
        <taxon>Bacteria</taxon>
        <taxon>Bacillati</taxon>
        <taxon>Actinomycetota</taxon>
        <taxon>Actinomycetes</taxon>
        <taxon>Propionibacteriales</taxon>
        <taxon>Nocardioidaceae</taxon>
        <taxon>Nocardioides</taxon>
    </lineage>
</organism>
<protein>
    <submittedName>
        <fullName evidence="13">Membrane protein</fullName>
    </submittedName>
</protein>
<evidence type="ECO:0000313" key="13">
    <source>
        <dbReference type="EMBL" id="MDP9820978.1"/>
    </source>
</evidence>
<accession>A0ABT9NKN7</accession>
<evidence type="ECO:0000256" key="11">
    <source>
        <dbReference type="SAM" id="Phobius"/>
    </source>
</evidence>
<keyword evidence="8" id="KW-1015">Disulfide bond</keyword>
<evidence type="ECO:0000256" key="7">
    <source>
        <dbReference type="ARBA" id="ARBA00023136"/>
    </source>
</evidence>
<evidence type="ECO:0000256" key="10">
    <source>
        <dbReference type="SAM" id="MobiDB-lite"/>
    </source>
</evidence>
<evidence type="ECO:0000256" key="5">
    <source>
        <dbReference type="ARBA" id="ARBA00022989"/>
    </source>
</evidence>
<keyword evidence="7 11" id="KW-0472">Membrane</keyword>
<dbReference type="EMBL" id="JAUSQM010000001">
    <property type="protein sequence ID" value="MDP9820978.1"/>
    <property type="molecule type" value="Genomic_DNA"/>
</dbReference>
<dbReference type="RefSeq" id="WP_181641572.1">
    <property type="nucleotide sequence ID" value="NZ_CCXJ01000098.1"/>
</dbReference>
<feature type="transmembrane region" description="Helical" evidence="11">
    <location>
        <begin position="103"/>
        <end position="121"/>
    </location>
</feature>
<keyword evidence="14" id="KW-1185">Reference proteome</keyword>
<evidence type="ECO:0000313" key="14">
    <source>
        <dbReference type="Proteomes" id="UP001240447"/>
    </source>
</evidence>
<feature type="transmembrane region" description="Helical" evidence="11">
    <location>
        <begin position="128"/>
        <end position="149"/>
    </location>
</feature>
<sequence length="230" mass="24963">MSGTTTDYDSAPDSEFESELAHDDPYADPADDVVRTEPSKALVWLLAIGALIGLVASATLLIERIMLAEDPGYVPSCSLNPVLSCGSVMVTDQAALFGFPNPILGVAGFPLVLASAMAMLAGGRLARWYWLGLQLGVTAGMVFISWLAYQSIYTIDALCPYCMVVWAVVIPMFWYTTLHNLRAGHLGAGLARSGLTRTLRDYHLLGPVLIYVVIIGAIAIRFWDYWSTLL</sequence>
<comment type="similarity">
    <text evidence="2">Belongs to the VKOR family.</text>
</comment>
<evidence type="ECO:0000256" key="8">
    <source>
        <dbReference type="ARBA" id="ARBA00023157"/>
    </source>
</evidence>
<dbReference type="Gene3D" id="1.20.1440.130">
    <property type="entry name" value="VKOR domain"/>
    <property type="match status" value="1"/>
</dbReference>
<evidence type="ECO:0000256" key="1">
    <source>
        <dbReference type="ARBA" id="ARBA00004141"/>
    </source>
</evidence>
<feature type="transmembrane region" description="Helical" evidence="11">
    <location>
        <begin position="155"/>
        <end position="175"/>
    </location>
</feature>
<dbReference type="InterPro" id="IPR012932">
    <property type="entry name" value="VKOR"/>
</dbReference>
<evidence type="ECO:0000256" key="3">
    <source>
        <dbReference type="ARBA" id="ARBA00022692"/>
    </source>
</evidence>
<proteinExistence type="inferred from homology"/>
<feature type="transmembrane region" description="Helical" evidence="11">
    <location>
        <begin position="202"/>
        <end position="223"/>
    </location>
</feature>
<dbReference type="CDD" id="cd12922">
    <property type="entry name" value="VKOR_5"/>
    <property type="match status" value="1"/>
</dbReference>
<dbReference type="SMART" id="SM00756">
    <property type="entry name" value="VKc"/>
    <property type="match status" value="1"/>
</dbReference>
<keyword evidence="3 11" id="KW-0812">Transmembrane</keyword>
<feature type="region of interest" description="Disordered" evidence="10">
    <location>
        <begin position="1"/>
        <end position="29"/>
    </location>
</feature>
<keyword evidence="9" id="KW-0676">Redox-active center</keyword>
<comment type="subcellular location">
    <subcellularLocation>
        <location evidence="1">Membrane</location>
        <topology evidence="1">Multi-pass membrane protein</topology>
    </subcellularLocation>
</comment>
<dbReference type="InterPro" id="IPR038354">
    <property type="entry name" value="VKOR_sf"/>
</dbReference>
<feature type="domain" description="Vitamin K epoxide reductase" evidence="12">
    <location>
        <begin position="39"/>
        <end position="180"/>
    </location>
</feature>
<dbReference type="Pfam" id="PF07884">
    <property type="entry name" value="VKOR"/>
    <property type="match status" value="1"/>
</dbReference>
<evidence type="ECO:0000259" key="12">
    <source>
        <dbReference type="SMART" id="SM00756"/>
    </source>
</evidence>
<evidence type="ECO:0000256" key="4">
    <source>
        <dbReference type="ARBA" id="ARBA00022719"/>
    </source>
</evidence>
<evidence type="ECO:0000256" key="6">
    <source>
        <dbReference type="ARBA" id="ARBA00023002"/>
    </source>
</evidence>
<evidence type="ECO:0000256" key="9">
    <source>
        <dbReference type="ARBA" id="ARBA00023284"/>
    </source>
</evidence>
<dbReference type="Proteomes" id="UP001240447">
    <property type="component" value="Unassembled WGS sequence"/>
</dbReference>
<keyword evidence="5 11" id="KW-1133">Transmembrane helix</keyword>
<gene>
    <name evidence="13" type="ORF">J2S59_000787</name>
</gene>
<dbReference type="InterPro" id="IPR041714">
    <property type="entry name" value="VKOR_Actinobacteria"/>
</dbReference>
<keyword evidence="6" id="KW-0560">Oxidoreductase</keyword>
<name>A0ABT9NKN7_9ACTN</name>
<keyword evidence="4" id="KW-0874">Quinone</keyword>
<evidence type="ECO:0000256" key="2">
    <source>
        <dbReference type="ARBA" id="ARBA00006214"/>
    </source>
</evidence>
<reference evidence="13 14" key="1">
    <citation type="submission" date="2023-07" db="EMBL/GenBank/DDBJ databases">
        <title>Sequencing the genomes of 1000 actinobacteria strains.</title>
        <authorList>
            <person name="Klenk H.-P."/>
        </authorList>
    </citation>
    <scope>NUCLEOTIDE SEQUENCE [LARGE SCALE GENOMIC DNA]</scope>
    <source>
        <strain evidence="13 14">GD13</strain>
    </source>
</reference>